<dbReference type="AlphaFoldDB" id="A0A9N9DK45"/>
<keyword evidence="3" id="KW-1185">Reference proteome</keyword>
<evidence type="ECO:0000313" key="3">
    <source>
        <dbReference type="Proteomes" id="UP000789508"/>
    </source>
</evidence>
<dbReference type="EMBL" id="CAJVPS010008262">
    <property type="protein sequence ID" value="CAG8641901.1"/>
    <property type="molecule type" value="Genomic_DNA"/>
</dbReference>
<proteinExistence type="predicted"/>
<keyword evidence="1" id="KW-0812">Transmembrane</keyword>
<gene>
    <name evidence="2" type="ORF">ALEPTO_LOCUS9736</name>
</gene>
<evidence type="ECO:0000256" key="1">
    <source>
        <dbReference type="SAM" id="Phobius"/>
    </source>
</evidence>
<sequence>VLDFLLVTFGIHGVDLQNGPLVSLPGVFWHSFPISSRLPSRYFGVHSVDLQNELSVSLPGVSWRSFPISILGGVLDFLLITFGVYSVDFQNRPSCRFWIELLLKLPPELLLEPSLVAIEVAAEIDAENG</sequence>
<name>A0A9N9DK45_9GLOM</name>
<keyword evidence="1" id="KW-0472">Membrane</keyword>
<keyword evidence="1" id="KW-1133">Transmembrane helix</keyword>
<protein>
    <submittedName>
        <fullName evidence="2">1913_t:CDS:1</fullName>
    </submittedName>
</protein>
<comment type="caution">
    <text evidence="2">The sequence shown here is derived from an EMBL/GenBank/DDBJ whole genome shotgun (WGS) entry which is preliminary data.</text>
</comment>
<reference evidence="2" key="1">
    <citation type="submission" date="2021-06" db="EMBL/GenBank/DDBJ databases">
        <authorList>
            <person name="Kallberg Y."/>
            <person name="Tangrot J."/>
            <person name="Rosling A."/>
        </authorList>
    </citation>
    <scope>NUCLEOTIDE SEQUENCE</scope>
    <source>
        <strain evidence="2">FL130A</strain>
    </source>
</reference>
<organism evidence="2 3">
    <name type="scientific">Ambispora leptoticha</name>
    <dbReference type="NCBI Taxonomy" id="144679"/>
    <lineage>
        <taxon>Eukaryota</taxon>
        <taxon>Fungi</taxon>
        <taxon>Fungi incertae sedis</taxon>
        <taxon>Mucoromycota</taxon>
        <taxon>Glomeromycotina</taxon>
        <taxon>Glomeromycetes</taxon>
        <taxon>Archaeosporales</taxon>
        <taxon>Ambisporaceae</taxon>
        <taxon>Ambispora</taxon>
    </lineage>
</organism>
<accession>A0A9N9DK45</accession>
<feature type="non-terminal residue" evidence="2">
    <location>
        <position position="129"/>
    </location>
</feature>
<dbReference type="Proteomes" id="UP000789508">
    <property type="component" value="Unassembled WGS sequence"/>
</dbReference>
<evidence type="ECO:0000313" key="2">
    <source>
        <dbReference type="EMBL" id="CAG8641901.1"/>
    </source>
</evidence>
<feature type="transmembrane region" description="Helical" evidence="1">
    <location>
        <begin position="66"/>
        <end position="87"/>
    </location>
</feature>